<evidence type="ECO:0000313" key="3">
    <source>
        <dbReference type="Proteomes" id="UP000034290"/>
    </source>
</evidence>
<dbReference type="AlphaFoldDB" id="A0A0G2AVV0"/>
<gene>
    <name evidence="2" type="ORF">UY81_C0006G0013</name>
</gene>
<keyword evidence="1" id="KW-0472">Membrane</keyword>
<evidence type="ECO:0000313" key="2">
    <source>
        <dbReference type="EMBL" id="KKW37039.1"/>
    </source>
</evidence>
<reference evidence="2 3" key="1">
    <citation type="journal article" date="2015" name="Nature">
        <title>rRNA introns, odd ribosomes, and small enigmatic genomes across a large radiation of phyla.</title>
        <authorList>
            <person name="Brown C.T."/>
            <person name="Hug L.A."/>
            <person name="Thomas B.C."/>
            <person name="Sharon I."/>
            <person name="Castelle C.J."/>
            <person name="Singh A."/>
            <person name="Wilkins M.J."/>
            <person name="Williams K.H."/>
            <person name="Banfield J.F."/>
        </authorList>
    </citation>
    <scope>NUCLEOTIDE SEQUENCE [LARGE SCALE GENOMIC DNA]</scope>
</reference>
<protein>
    <submittedName>
        <fullName evidence="2">Uncharacterized protein</fullName>
    </submittedName>
</protein>
<sequence>MGGVPAGYCGRVLGDPGRTNILAKVIFSVPGFQVGGSPIERDTPFLIVVATGTSVLLNDGAGTSANIKKGSLSLTRLLGGSGVNEWTAQVHNDTLPPDPFTPEVNHDANTFAGKYFLVFSAVDKQSGMNHFEITEEDPLHPGYARGGSQLIAPITATSPYVLKDQDLRSVIVVTAIDNAGNRQRIALPPSVGTSTDQMGLGFGSVWIWALGVFVFLLLAFGVWRYAQRTQAPTA</sequence>
<keyword evidence="1" id="KW-0812">Transmembrane</keyword>
<evidence type="ECO:0000256" key="1">
    <source>
        <dbReference type="SAM" id="Phobius"/>
    </source>
</evidence>
<dbReference type="EMBL" id="LCRM01000006">
    <property type="protein sequence ID" value="KKW37039.1"/>
    <property type="molecule type" value="Genomic_DNA"/>
</dbReference>
<keyword evidence="1" id="KW-1133">Transmembrane helix</keyword>
<organism evidence="2 3">
    <name type="scientific">Candidatus Giovannonibacteria bacterium GW2011_GWA2_53_7</name>
    <dbReference type="NCBI Taxonomy" id="1618650"/>
    <lineage>
        <taxon>Bacteria</taxon>
        <taxon>Candidatus Giovannoniibacteriota</taxon>
    </lineage>
</organism>
<dbReference type="Proteomes" id="UP000034290">
    <property type="component" value="Unassembled WGS sequence"/>
</dbReference>
<name>A0A0G2AVV0_9BACT</name>
<accession>A0A0G2AVV0</accession>
<feature type="transmembrane region" description="Helical" evidence="1">
    <location>
        <begin position="205"/>
        <end position="226"/>
    </location>
</feature>
<comment type="caution">
    <text evidence="2">The sequence shown here is derived from an EMBL/GenBank/DDBJ whole genome shotgun (WGS) entry which is preliminary data.</text>
</comment>
<proteinExistence type="predicted"/>